<keyword evidence="2" id="KW-0378">Hydrolase</keyword>
<evidence type="ECO:0000313" key="2">
    <source>
        <dbReference type="EMBL" id="EHT98071.1"/>
    </source>
</evidence>
<dbReference type="InterPro" id="IPR011013">
    <property type="entry name" value="Gal_mutarotase_sf_dom"/>
</dbReference>
<feature type="domain" description="Glucodextranase N-terminal" evidence="1">
    <location>
        <begin position="29"/>
        <end position="175"/>
    </location>
</feature>
<gene>
    <name evidence="2" type="ORF">CKS_3239</name>
</gene>
<evidence type="ECO:0000259" key="1">
    <source>
        <dbReference type="Pfam" id="PF09137"/>
    </source>
</evidence>
<dbReference type="InterPro" id="IPR014718">
    <property type="entry name" value="GH-type_carb-bd"/>
</dbReference>
<evidence type="ECO:0000313" key="3">
    <source>
        <dbReference type="Proteomes" id="UP000005050"/>
    </source>
</evidence>
<dbReference type="InterPro" id="IPR015220">
    <property type="entry name" value="Glucodextranase_N"/>
</dbReference>
<dbReference type="PATRIC" id="fig|660596.6.peg.4720"/>
<reference evidence="2 3" key="1">
    <citation type="journal article" date="2012" name="Mol. Microbiol.">
        <title>The genetic and structural basis of two distinct terminal side branch residues in stewartan and amylovoran exopolysaccharides and their potential role in host adaptation.</title>
        <authorList>
            <person name="Wang X."/>
            <person name="Yang F."/>
            <person name="von Bodman S.B."/>
        </authorList>
    </citation>
    <scope>NUCLEOTIDE SEQUENCE [LARGE SCALE GENOMIC DNA]</scope>
    <source>
        <strain evidence="2 3">DC283</strain>
    </source>
</reference>
<dbReference type="Gene3D" id="2.70.98.10">
    <property type="match status" value="1"/>
</dbReference>
<dbReference type="GO" id="GO:0004339">
    <property type="term" value="F:glucan 1,4-alpha-glucosidase activity"/>
    <property type="evidence" value="ECO:0007669"/>
    <property type="project" value="UniProtKB-EC"/>
</dbReference>
<dbReference type="Proteomes" id="UP000005050">
    <property type="component" value="Unassembled WGS sequence"/>
</dbReference>
<keyword evidence="2" id="KW-0326">Glycosidase</keyword>
<dbReference type="EMBL" id="AHIE01000038">
    <property type="protein sequence ID" value="EHT98071.1"/>
    <property type="molecule type" value="Genomic_DNA"/>
</dbReference>
<accession>H3RK30</accession>
<organism evidence="2 3">
    <name type="scientific">Pantoea stewartii subsp. stewartii DC283</name>
    <dbReference type="NCBI Taxonomy" id="660596"/>
    <lineage>
        <taxon>Bacteria</taxon>
        <taxon>Pseudomonadati</taxon>
        <taxon>Pseudomonadota</taxon>
        <taxon>Gammaproteobacteria</taxon>
        <taxon>Enterobacterales</taxon>
        <taxon>Erwiniaceae</taxon>
        <taxon>Pantoea</taxon>
    </lineage>
</organism>
<proteinExistence type="predicted"/>
<dbReference type="AlphaFoldDB" id="H3RK30"/>
<dbReference type="Pfam" id="PF09137">
    <property type="entry name" value="Glucodextran_N"/>
    <property type="match status" value="1"/>
</dbReference>
<dbReference type="EC" id="3.2.1.3" evidence="2"/>
<comment type="caution">
    <text evidence="2">The sequence shown here is derived from an EMBL/GenBank/DDBJ whole genome shotgun (WGS) entry which is preliminary data.</text>
</comment>
<name>H3RK30_PANSE</name>
<dbReference type="SUPFAM" id="SSF74650">
    <property type="entry name" value="Galactose mutarotase-like"/>
    <property type="match status" value="1"/>
</dbReference>
<dbReference type="GO" id="GO:0005975">
    <property type="term" value="P:carbohydrate metabolic process"/>
    <property type="evidence" value="ECO:0007669"/>
    <property type="project" value="InterPro"/>
</dbReference>
<sequence>MSNSDSDALPLQTCASEDAQQQRAIIDVAPGKPGIEARWTSSAKSGIGTALSPDSRVWFTLSHGILNEIYYPRVDSACTRDFGFIITAPEGYFSEEKRDCSTETHTVSPGIPAFSIVNTARDGRYRLEKDIITDPARDCVLQRIRFTALKGDVADYKITALLAPHLVNAGQMNTA</sequence>
<dbReference type="GO" id="GO:0030246">
    <property type="term" value="F:carbohydrate binding"/>
    <property type="evidence" value="ECO:0007669"/>
    <property type="project" value="InterPro"/>
</dbReference>
<protein>
    <submittedName>
        <fullName evidence="2">Glucan 1,4-alpha-glucosidase</fullName>
        <ecNumber evidence="2">3.2.1.3</ecNumber>
    </submittedName>
</protein>